<dbReference type="AlphaFoldDB" id="A0A396GFJ8"/>
<evidence type="ECO:0000256" key="1">
    <source>
        <dbReference type="ARBA" id="ARBA00022801"/>
    </source>
</evidence>
<dbReference type="InterPro" id="IPR017853">
    <property type="entry name" value="GH"/>
</dbReference>
<accession>A0A396GFJ8</accession>
<sequence>MSTAPIIGDNDVNPVIFREYIGVKSYPDSLNNFPADIIGRHIPEFHFILGFAHETYVDGKGTGIFNASWKIPFFGPDNVDDIKTNHGNVKVVISIGGRDTKYPFHPAHKLEWCDNAVESLKKIFQLYNRTNSCYNLIDGIDINYEYIHPDVSEEDFSYCIGDVIKRLKKDVGIDVVSIAPSHETQKHYKTLYLARTNDINWVNYQFYIDTLKSKDEFVNLFLNLSDEYGSKKLLAGASTDPADAGKGKLSREDFLEGCVDLHSTQSLPPIIGDNDVNPVIFREYIGVKSYPDSLNNFPADIIGRHIPEFHFILGFAHETYVDGKGTGIFNASWKIPFFGPDNVDDIKTNHGNVKVVISIGGRDTKYPFHPAHKLEWCDNAVESLKKIFQLYNRTNSCYNLIDGIDINYEYIHPDVSEEDFSYCIGNVIKRLKKDVGIDVVSIAPSHETQKHYKTLYLARTNDINWVNYQFYIDTLKSKDEFVNLFLNLSDEYGSKKLLAGASTDPADAGKGKLSREDFLEGCVDLHSTQSLRGIFIWNANDSASNPNGKPFSLEKKAQEILNN</sequence>
<dbReference type="PRINTS" id="PR00551">
    <property type="entry name" value="2SGLOBULIN"/>
</dbReference>
<dbReference type="InterPro" id="IPR001579">
    <property type="entry name" value="Glyco_hydro_18_chit_AS"/>
</dbReference>
<comment type="similarity">
    <text evidence="4">Belongs to the glycosyl hydrolase 18 family.</text>
</comment>
<dbReference type="InterPro" id="IPR001223">
    <property type="entry name" value="Glyco_hydro18_cat"/>
</dbReference>
<evidence type="ECO:0000256" key="4">
    <source>
        <dbReference type="RuleBase" id="RU004453"/>
    </source>
</evidence>
<dbReference type="GO" id="GO:0008843">
    <property type="term" value="F:endochitinase activity"/>
    <property type="evidence" value="ECO:0007669"/>
    <property type="project" value="UniProtKB-EC"/>
</dbReference>
<organism evidence="6">
    <name type="scientific">Medicago truncatula</name>
    <name type="common">Barrel medic</name>
    <name type="synonym">Medicago tribuloides</name>
    <dbReference type="NCBI Taxonomy" id="3880"/>
    <lineage>
        <taxon>Eukaryota</taxon>
        <taxon>Viridiplantae</taxon>
        <taxon>Streptophyta</taxon>
        <taxon>Embryophyta</taxon>
        <taxon>Tracheophyta</taxon>
        <taxon>Spermatophyta</taxon>
        <taxon>Magnoliopsida</taxon>
        <taxon>eudicotyledons</taxon>
        <taxon>Gunneridae</taxon>
        <taxon>Pentapetalae</taxon>
        <taxon>rosids</taxon>
        <taxon>fabids</taxon>
        <taxon>Fabales</taxon>
        <taxon>Fabaceae</taxon>
        <taxon>Papilionoideae</taxon>
        <taxon>50 kb inversion clade</taxon>
        <taxon>NPAAA clade</taxon>
        <taxon>Hologalegina</taxon>
        <taxon>IRL clade</taxon>
        <taxon>Trifolieae</taxon>
        <taxon>Medicago</taxon>
    </lineage>
</organism>
<evidence type="ECO:0000256" key="2">
    <source>
        <dbReference type="ARBA" id="ARBA00023295"/>
    </source>
</evidence>
<proteinExistence type="inferred from homology"/>
<name>A0A396GFJ8_MEDTR</name>
<reference evidence="6" key="1">
    <citation type="journal article" date="2018" name="Nat. Plants">
        <title>Whole-genome landscape of Medicago truncatula symbiotic genes.</title>
        <authorList>
            <person name="Pecrix Y."/>
            <person name="Gamas P."/>
            <person name="Carrere S."/>
        </authorList>
    </citation>
    <scope>NUCLEOTIDE SEQUENCE</scope>
    <source>
        <tissue evidence="6">Leaves</tissue>
    </source>
</reference>
<evidence type="ECO:0000256" key="3">
    <source>
        <dbReference type="RuleBase" id="RU000489"/>
    </source>
</evidence>
<dbReference type="EC" id="3.2.1.14" evidence="6"/>
<protein>
    <submittedName>
        <fullName evidence="6">Putative chitinase</fullName>
        <ecNumber evidence="6">3.2.1.14</ecNumber>
    </submittedName>
</protein>
<evidence type="ECO:0000259" key="5">
    <source>
        <dbReference type="PROSITE" id="PS51910"/>
    </source>
</evidence>
<keyword evidence="2 3" id="KW-0326">Glycosidase</keyword>
<dbReference type="Proteomes" id="UP000265566">
    <property type="component" value="Chromosome 8"/>
</dbReference>
<dbReference type="SUPFAM" id="SSF51445">
    <property type="entry name" value="(Trans)glycosidases"/>
    <property type="match status" value="2"/>
</dbReference>
<keyword evidence="1 3" id="KW-0378">Hydrolase</keyword>
<dbReference type="InterPro" id="IPR000677">
    <property type="entry name" value="Chitinase-like"/>
</dbReference>
<dbReference type="PROSITE" id="PS51910">
    <property type="entry name" value="GH18_2"/>
    <property type="match status" value="1"/>
</dbReference>
<feature type="domain" description="GH18" evidence="5">
    <location>
        <begin position="279"/>
        <end position="563"/>
    </location>
</feature>
<dbReference type="PANTHER" id="PTHR46476">
    <property type="entry name" value="CHITINASE 2-LIKE"/>
    <property type="match status" value="1"/>
</dbReference>
<dbReference type="GO" id="GO:0005975">
    <property type="term" value="P:carbohydrate metabolic process"/>
    <property type="evidence" value="ECO:0007669"/>
    <property type="project" value="InterPro"/>
</dbReference>
<dbReference type="EMBL" id="PSQE01000008">
    <property type="protein sequence ID" value="RHN40052.1"/>
    <property type="molecule type" value="Genomic_DNA"/>
</dbReference>
<gene>
    <name evidence="6" type="ORF">MtrunA17_Chr8g0350531</name>
</gene>
<dbReference type="PANTHER" id="PTHR46476:SF13">
    <property type="entry name" value="2, PUTATIVE, EXPRESSED-RELATED"/>
    <property type="match status" value="1"/>
</dbReference>
<comment type="caution">
    <text evidence="6">The sequence shown here is derived from an EMBL/GenBank/DDBJ whole genome shotgun (WGS) entry which is preliminary data.</text>
</comment>
<dbReference type="Gramene" id="rna46144">
    <property type="protein sequence ID" value="RHN40052.1"/>
    <property type="gene ID" value="gene46144"/>
</dbReference>
<dbReference type="PROSITE" id="PS01095">
    <property type="entry name" value="GH18_1"/>
    <property type="match status" value="2"/>
</dbReference>
<evidence type="ECO:0000313" key="6">
    <source>
        <dbReference type="EMBL" id="RHN40052.1"/>
    </source>
</evidence>
<dbReference type="Gene3D" id="3.20.20.80">
    <property type="entry name" value="Glycosidases"/>
    <property type="match status" value="2"/>
</dbReference>
<dbReference type="Pfam" id="PF00704">
    <property type="entry name" value="Glyco_hydro_18"/>
    <property type="match status" value="2"/>
</dbReference>